<feature type="non-terminal residue" evidence="3">
    <location>
        <position position="1"/>
    </location>
</feature>
<keyword evidence="2" id="KW-0732">Signal</keyword>
<dbReference type="EMBL" id="AF531950">
    <property type="protein sequence ID" value="AAQ09849.1"/>
    <property type="molecule type" value="mRNA"/>
</dbReference>
<dbReference type="AlphaFoldDB" id="Q71DB9"/>
<name>Q71DB9_DROYA</name>
<feature type="chain" id="PRO_5004283858" evidence="2">
    <location>
        <begin position="18"/>
        <end position="163"/>
    </location>
</feature>
<reference evidence="3" key="1">
    <citation type="journal article" date="2003" name="Genome Res.">
        <title>An evolutionary analysis of orphan genes in Drosophila.</title>
        <authorList>
            <person name="Domazet-Loso T."/>
            <person name="Tautz D."/>
        </authorList>
    </citation>
    <scope>NUCLEOTIDE SEQUENCE</scope>
</reference>
<feature type="region of interest" description="Disordered" evidence="1">
    <location>
        <begin position="123"/>
        <end position="142"/>
    </location>
</feature>
<accession>Q71DB9</accession>
<feature type="signal peptide" evidence="2">
    <location>
        <begin position="1"/>
        <end position="17"/>
    </location>
</feature>
<organism evidence="3">
    <name type="scientific">Drosophila yakuba</name>
    <name type="common">Fruit fly</name>
    <dbReference type="NCBI Taxonomy" id="7245"/>
    <lineage>
        <taxon>Eukaryota</taxon>
        <taxon>Metazoa</taxon>
        <taxon>Ecdysozoa</taxon>
        <taxon>Arthropoda</taxon>
        <taxon>Hexapoda</taxon>
        <taxon>Insecta</taxon>
        <taxon>Pterygota</taxon>
        <taxon>Neoptera</taxon>
        <taxon>Endopterygota</taxon>
        <taxon>Diptera</taxon>
        <taxon>Brachycera</taxon>
        <taxon>Muscomorpha</taxon>
        <taxon>Ephydroidea</taxon>
        <taxon>Drosophilidae</taxon>
        <taxon>Drosophila</taxon>
        <taxon>Sophophora</taxon>
    </lineage>
</organism>
<evidence type="ECO:0000256" key="2">
    <source>
        <dbReference type="SAM" id="SignalP"/>
    </source>
</evidence>
<evidence type="ECO:0000256" key="1">
    <source>
        <dbReference type="SAM" id="MobiDB-lite"/>
    </source>
</evidence>
<sequence>MKIITFLVLANLHFALSTKEYEEADRMVTWRLQNIVKKYKNLATGNAEFSQWIEKINNIAVRSYFRVKMEMEGEFNVYDQMRQSYEDKITERLTTIRSLIAQRKGGNRCVKFYQHQQNELKNAYKSSNKRKSQVVTENSRDCPTRKREKRMYDYYNDYDNYGF</sequence>
<protein>
    <submittedName>
        <fullName evidence="3">CG17472</fullName>
    </submittedName>
</protein>
<dbReference type="OrthoDB" id="7848176at2759"/>
<proteinExistence type="evidence at transcript level"/>
<feature type="non-terminal residue" evidence="3">
    <location>
        <position position="163"/>
    </location>
</feature>
<evidence type="ECO:0000313" key="3">
    <source>
        <dbReference type="EMBL" id="AAQ09849.1"/>
    </source>
</evidence>